<evidence type="ECO:0000256" key="2">
    <source>
        <dbReference type="ARBA" id="ARBA00012438"/>
    </source>
</evidence>
<sequence>MTADLNSFALAAEHLGTDQSVKLARSLTRRLRFVAVLSVVFIAGLTAVFLLLFHEVGVREHAIRTTYAMRVALDDLRDAFGEAGVSGTVRNIAAVRRALARVLDLSAQDVPQDAGDASELTALIRLVETKFEVPGRFTDDAGADVTRRIDALQAEREAQLRERVAWVGWLSACALYGGAALGLAKVVIIGTLLGQSAVMARREERMLEERTSLLRELNHRVANSLATAVAMLQLQASQITDRSLRRSFEEARNRIVALGEVHRRLLSSDAVSTLDLSTLLPGLGQDLARALGAGDRVSITATPVVASVDLAAAMAIIMTELMTNAVRHGCDGAGSDEAACHVTVDLRAAPGGGLDLSVRDTGGQLPAGFSPERSGKAGLRIVGALVDQLGGSLSYRHDGFTEAFVRIPAE</sequence>
<dbReference type="Gene3D" id="3.30.450.20">
    <property type="entry name" value="PAS domain"/>
    <property type="match status" value="1"/>
</dbReference>
<evidence type="ECO:0000313" key="12">
    <source>
        <dbReference type="Proteomes" id="UP000019486"/>
    </source>
</evidence>
<evidence type="ECO:0000256" key="8">
    <source>
        <dbReference type="SAM" id="Phobius"/>
    </source>
</evidence>
<dbReference type="PANTHER" id="PTHR41523:SF8">
    <property type="entry name" value="ETHYLENE RESPONSE SENSOR PROTEIN"/>
    <property type="match status" value="1"/>
</dbReference>
<keyword evidence="6" id="KW-0418">Kinase</keyword>
<accession>W9H9Y2</accession>
<comment type="caution">
    <text evidence="11">The sequence shown here is derived from an EMBL/GenBank/DDBJ whole genome shotgun (WGS) entry which is preliminary data.</text>
</comment>
<dbReference type="Gene3D" id="3.30.565.10">
    <property type="entry name" value="Histidine kinase-like ATPase, C-terminal domain"/>
    <property type="match status" value="1"/>
</dbReference>
<comment type="catalytic activity">
    <reaction evidence="1">
        <text>ATP + protein L-histidine = ADP + protein N-phospho-L-histidine.</text>
        <dbReference type="EC" id="2.7.13.3"/>
    </reaction>
</comment>
<dbReference type="Pfam" id="PF02518">
    <property type="entry name" value="HATPase_c"/>
    <property type="match status" value="1"/>
</dbReference>
<dbReference type="PANTHER" id="PTHR41523">
    <property type="entry name" value="TWO-COMPONENT SYSTEM SENSOR PROTEIN"/>
    <property type="match status" value="1"/>
</dbReference>
<feature type="domain" description="Signal transduction histidine kinase subgroup 2 dimerisation and phosphoacceptor" evidence="10">
    <location>
        <begin position="216"/>
        <end position="289"/>
    </location>
</feature>
<proteinExistence type="predicted"/>
<dbReference type="RefSeq" id="WP_037449230.1">
    <property type="nucleotide sequence ID" value="NZ_AVFL01000004.1"/>
</dbReference>
<reference evidence="11 12" key="1">
    <citation type="submission" date="2013-08" db="EMBL/GenBank/DDBJ databases">
        <title>The genome sequence of Skermanella stibiiresistens.</title>
        <authorList>
            <person name="Zhu W."/>
            <person name="Wang G."/>
        </authorList>
    </citation>
    <scope>NUCLEOTIDE SEQUENCE [LARGE SCALE GENOMIC DNA]</scope>
    <source>
        <strain evidence="11 12">SB22</strain>
    </source>
</reference>
<evidence type="ECO:0000256" key="3">
    <source>
        <dbReference type="ARBA" id="ARBA00022553"/>
    </source>
</evidence>
<feature type="transmembrane region" description="Helical" evidence="8">
    <location>
        <begin position="31"/>
        <end position="53"/>
    </location>
</feature>
<dbReference type="AlphaFoldDB" id="W9H9Y2"/>
<evidence type="ECO:0000256" key="6">
    <source>
        <dbReference type="ARBA" id="ARBA00022777"/>
    </source>
</evidence>
<dbReference type="STRING" id="1385369.N825_28180"/>
<keyword evidence="3" id="KW-0597">Phosphoprotein</keyword>
<evidence type="ECO:0000313" key="11">
    <source>
        <dbReference type="EMBL" id="EWY41522.1"/>
    </source>
</evidence>
<keyword evidence="8" id="KW-1133">Transmembrane helix</keyword>
<dbReference type="GO" id="GO:0004673">
    <property type="term" value="F:protein histidine kinase activity"/>
    <property type="evidence" value="ECO:0007669"/>
    <property type="project" value="UniProtKB-EC"/>
</dbReference>
<dbReference type="OrthoDB" id="9767435at2"/>
<dbReference type="EC" id="2.7.13.3" evidence="2"/>
<keyword evidence="8" id="KW-0472">Membrane</keyword>
<dbReference type="GO" id="GO:0005524">
    <property type="term" value="F:ATP binding"/>
    <property type="evidence" value="ECO:0007669"/>
    <property type="project" value="UniProtKB-KW"/>
</dbReference>
<dbReference type="InterPro" id="IPR003594">
    <property type="entry name" value="HATPase_dom"/>
</dbReference>
<gene>
    <name evidence="11" type="ORF">N825_28180</name>
</gene>
<dbReference type="InterPro" id="IPR036890">
    <property type="entry name" value="HATPase_C_sf"/>
</dbReference>
<feature type="transmembrane region" description="Helical" evidence="8">
    <location>
        <begin position="166"/>
        <end position="193"/>
    </location>
</feature>
<protein>
    <recommendedName>
        <fullName evidence="2">histidine kinase</fullName>
        <ecNumber evidence="2">2.7.13.3</ecNumber>
    </recommendedName>
</protein>
<dbReference type="InterPro" id="IPR011495">
    <property type="entry name" value="Sig_transdc_His_kin_sub2_dim/P"/>
</dbReference>
<organism evidence="11 12">
    <name type="scientific">Skermanella stibiiresistens SB22</name>
    <dbReference type="NCBI Taxonomy" id="1385369"/>
    <lineage>
        <taxon>Bacteria</taxon>
        <taxon>Pseudomonadati</taxon>
        <taxon>Pseudomonadota</taxon>
        <taxon>Alphaproteobacteria</taxon>
        <taxon>Rhodospirillales</taxon>
        <taxon>Azospirillaceae</taxon>
        <taxon>Skermanella</taxon>
    </lineage>
</organism>
<dbReference type="Pfam" id="PF07568">
    <property type="entry name" value="HisKA_2"/>
    <property type="match status" value="1"/>
</dbReference>
<name>W9H9Y2_9PROT</name>
<evidence type="ECO:0000256" key="5">
    <source>
        <dbReference type="ARBA" id="ARBA00022741"/>
    </source>
</evidence>
<keyword evidence="4" id="KW-0808">Transferase</keyword>
<keyword evidence="5" id="KW-0547">Nucleotide-binding</keyword>
<dbReference type="SUPFAM" id="SSF55874">
    <property type="entry name" value="ATPase domain of HSP90 chaperone/DNA topoisomerase II/histidine kinase"/>
    <property type="match status" value="1"/>
</dbReference>
<evidence type="ECO:0000256" key="7">
    <source>
        <dbReference type="ARBA" id="ARBA00022840"/>
    </source>
</evidence>
<keyword evidence="7" id="KW-0067">ATP-binding</keyword>
<evidence type="ECO:0000259" key="10">
    <source>
        <dbReference type="Pfam" id="PF07568"/>
    </source>
</evidence>
<evidence type="ECO:0000256" key="4">
    <source>
        <dbReference type="ARBA" id="ARBA00022679"/>
    </source>
</evidence>
<dbReference type="EMBL" id="AVFL01000004">
    <property type="protein sequence ID" value="EWY41522.1"/>
    <property type="molecule type" value="Genomic_DNA"/>
</dbReference>
<evidence type="ECO:0000259" key="9">
    <source>
        <dbReference type="Pfam" id="PF02518"/>
    </source>
</evidence>
<feature type="domain" description="Histidine kinase/HSP90-like ATPase" evidence="9">
    <location>
        <begin position="315"/>
        <end position="408"/>
    </location>
</feature>
<keyword evidence="8" id="KW-0812">Transmembrane</keyword>
<keyword evidence="12" id="KW-1185">Reference proteome</keyword>
<evidence type="ECO:0000256" key="1">
    <source>
        <dbReference type="ARBA" id="ARBA00000085"/>
    </source>
</evidence>
<dbReference type="Proteomes" id="UP000019486">
    <property type="component" value="Unassembled WGS sequence"/>
</dbReference>